<evidence type="ECO:0000313" key="4">
    <source>
        <dbReference type="EMBL" id="CAF1362735.1"/>
    </source>
</evidence>
<dbReference type="Proteomes" id="UP000663864">
    <property type="component" value="Unassembled WGS sequence"/>
</dbReference>
<evidence type="ECO:0000259" key="3">
    <source>
        <dbReference type="PROSITE" id="PS50011"/>
    </source>
</evidence>
<accession>A0A815I3E6</accession>
<dbReference type="PANTHER" id="PTHR44167">
    <property type="entry name" value="OVARIAN-SPECIFIC SERINE/THREONINE-PROTEIN KINASE LOK-RELATED"/>
    <property type="match status" value="1"/>
</dbReference>
<keyword evidence="1" id="KW-0067">ATP-binding</keyword>
<feature type="compositionally biased region" description="Low complexity" evidence="2">
    <location>
        <begin position="691"/>
        <end position="700"/>
    </location>
</feature>
<dbReference type="InterPro" id="IPR000719">
    <property type="entry name" value="Prot_kinase_dom"/>
</dbReference>
<feature type="compositionally biased region" description="Polar residues" evidence="2">
    <location>
        <begin position="701"/>
        <end position="718"/>
    </location>
</feature>
<dbReference type="GO" id="GO:0005737">
    <property type="term" value="C:cytoplasm"/>
    <property type="evidence" value="ECO:0007669"/>
    <property type="project" value="TreeGrafter"/>
</dbReference>
<feature type="domain" description="Protein kinase" evidence="3">
    <location>
        <begin position="407"/>
        <end position="737"/>
    </location>
</feature>
<dbReference type="InterPro" id="IPR011009">
    <property type="entry name" value="Kinase-like_dom_sf"/>
</dbReference>
<feature type="region of interest" description="Disordered" evidence="2">
    <location>
        <begin position="130"/>
        <end position="151"/>
    </location>
</feature>
<dbReference type="Gene3D" id="1.10.510.10">
    <property type="entry name" value="Transferase(Phosphotransferase) domain 1"/>
    <property type="match status" value="1"/>
</dbReference>
<dbReference type="SMART" id="SM00220">
    <property type="entry name" value="S_TKc"/>
    <property type="match status" value="1"/>
</dbReference>
<evidence type="ECO:0000313" key="5">
    <source>
        <dbReference type="Proteomes" id="UP000663864"/>
    </source>
</evidence>
<dbReference type="PROSITE" id="PS50011">
    <property type="entry name" value="PROTEIN_KINASE_DOM"/>
    <property type="match status" value="1"/>
</dbReference>
<dbReference type="AlphaFoldDB" id="A0A815I3E6"/>
<feature type="region of interest" description="Disordered" evidence="2">
    <location>
        <begin position="664"/>
        <end position="718"/>
    </location>
</feature>
<dbReference type="GO" id="GO:0044773">
    <property type="term" value="P:mitotic DNA damage checkpoint signaling"/>
    <property type="evidence" value="ECO:0007669"/>
    <property type="project" value="TreeGrafter"/>
</dbReference>
<dbReference type="GO" id="GO:0005524">
    <property type="term" value="F:ATP binding"/>
    <property type="evidence" value="ECO:0007669"/>
    <property type="project" value="UniProtKB-UniRule"/>
</dbReference>
<comment type="caution">
    <text evidence="4">The sequence shown here is derived from an EMBL/GenBank/DDBJ whole genome shotgun (WGS) entry which is preliminary data.</text>
</comment>
<gene>
    <name evidence="4" type="ORF">ZHD862_LOCUS31164</name>
</gene>
<dbReference type="EMBL" id="CAJNOT010003076">
    <property type="protein sequence ID" value="CAF1362735.1"/>
    <property type="molecule type" value="Genomic_DNA"/>
</dbReference>
<dbReference type="PROSITE" id="PS00109">
    <property type="entry name" value="PROTEIN_KINASE_TYR"/>
    <property type="match status" value="1"/>
</dbReference>
<dbReference type="GO" id="GO:0004674">
    <property type="term" value="F:protein serine/threonine kinase activity"/>
    <property type="evidence" value="ECO:0007669"/>
    <property type="project" value="TreeGrafter"/>
</dbReference>
<feature type="region of interest" description="Disordered" evidence="2">
    <location>
        <begin position="1"/>
        <end position="26"/>
    </location>
</feature>
<dbReference type="InterPro" id="IPR008266">
    <property type="entry name" value="Tyr_kinase_AS"/>
</dbReference>
<dbReference type="Gene3D" id="3.30.200.20">
    <property type="entry name" value="Phosphorylase Kinase, domain 1"/>
    <property type="match status" value="1"/>
</dbReference>
<feature type="binding site" evidence="1">
    <location>
        <position position="442"/>
    </location>
    <ligand>
        <name>ATP</name>
        <dbReference type="ChEBI" id="CHEBI:30616"/>
    </ligand>
</feature>
<protein>
    <recommendedName>
        <fullName evidence="3">Protein kinase domain-containing protein</fullName>
    </recommendedName>
</protein>
<reference evidence="4" key="1">
    <citation type="submission" date="2021-02" db="EMBL/GenBank/DDBJ databases">
        <authorList>
            <person name="Nowell W R."/>
        </authorList>
    </citation>
    <scope>NUCLEOTIDE SEQUENCE</scope>
</reference>
<keyword evidence="1" id="KW-0547">Nucleotide-binding</keyword>
<feature type="compositionally biased region" description="Acidic residues" evidence="2">
    <location>
        <begin position="666"/>
        <end position="690"/>
    </location>
</feature>
<sequence>MATNDGEEETLQKSIEKLHHEEEKTKQVIKQLRDEIEKIKREAEEIELIERTKHQDEIEKMEHEAQDMQQIELAIHQYKFKESERQIKTTKHEREIYERINETLDRQLAIIKRRNELKIQIEEAKQQQIHESYQNKKRKLDIESDSSSNKRRPNVFTSHDYFFDIDVPDDLQSFDINVVLNDNNYFNDNILNYIKHYSDQFSSYPKLNEEEIQKEFDQLIINLLNTLNNSTSLKYLNTSSYDLENQSYPCCTFIYKNINIDIDQEESCLQDFVVCLGNLISPYVSLSENSMIEEILLYLKIILLKQHREKIYGFLSNYTHIKFFYVKKESDSDSYEFFQSQELEMFIYSSEVLSSIDMSTTTENTRKLSVNKDTWKIFINFLTMNIDFYQYKRLNIDPNDDLLGNRYMITKKLGYGATSIVYLLEKKKDNHSAEDSSHYVIKILTRNERSECFLNEVKITKKLKRFKDSNNFHLFFQNILDQPSSIKYLLYEKQLQCIQSLSLIQAKQLIDIVHYLYDCRIIHCDVRPQNLMLDRDTNHIKLIDFGFAFAFDTDNKGGSIHVIGPLAFASEPFLNLYSRLLKGQDFPYYFYERTFDLICTLNIIMAMSNADINRSINSFIYLQDVNEVVFKSLELWKDTQRTNKHYSKLLKLIEKLDSWYPFYESNEPDESNESNEPDESNESNEPDESNESSVSHVSNDQSAESDQSSISNVSQGQSDKSAIFDILKDKIEKLFDV</sequence>
<dbReference type="InterPro" id="IPR017441">
    <property type="entry name" value="Protein_kinase_ATP_BS"/>
</dbReference>
<dbReference type="GO" id="GO:0005634">
    <property type="term" value="C:nucleus"/>
    <property type="evidence" value="ECO:0007669"/>
    <property type="project" value="TreeGrafter"/>
</dbReference>
<name>A0A815I3E6_9BILA</name>
<proteinExistence type="predicted"/>
<evidence type="ECO:0000256" key="1">
    <source>
        <dbReference type="PROSITE-ProRule" id="PRU10141"/>
    </source>
</evidence>
<evidence type="ECO:0000256" key="2">
    <source>
        <dbReference type="SAM" id="MobiDB-lite"/>
    </source>
</evidence>
<dbReference type="PROSITE" id="PS00107">
    <property type="entry name" value="PROTEIN_KINASE_ATP"/>
    <property type="match status" value="1"/>
</dbReference>
<dbReference type="SUPFAM" id="SSF56112">
    <property type="entry name" value="Protein kinase-like (PK-like)"/>
    <property type="match status" value="1"/>
</dbReference>
<organism evidence="4 5">
    <name type="scientific">Rotaria sordida</name>
    <dbReference type="NCBI Taxonomy" id="392033"/>
    <lineage>
        <taxon>Eukaryota</taxon>
        <taxon>Metazoa</taxon>
        <taxon>Spiralia</taxon>
        <taxon>Gnathifera</taxon>
        <taxon>Rotifera</taxon>
        <taxon>Eurotatoria</taxon>
        <taxon>Bdelloidea</taxon>
        <taxon>Philodinida</taxon>
        <taxon>Philodinidae</taxon>
        <taxon>Rotaria</taxon>
    </lineage>
</organism>
<dbReference type="Pfam" id="PF00069">
    <property type="entry name" value="Pkinase"/>
    <property type="match status" value="1"/>
</dbReference>
<dbReference type="PANTHER" id="PTHR44167:SF18">
    <property type="entry name" value="PROTEIN KINASE DOMAIN-CONTAINING PROTEIN"/>
    <property type="match status" value="1"/>
</dbReference>
<feature type="compositionally biased region" description="Basic and acidic residues" evidence="2">
    <location>
        <begin position="10"/>
        <end position="26"/>
    </location>
</feature>